<comment type="caution">
    <text evidence="15">The sequence shown here is derived from an EMBL/GenBank/DDBJ whole genome shotgun (WGS) entry which is preliminary data.</text>
</comment>
<dbReference type="Gene3D" id="1.10.3730.10">
    <property type="entry name" value="ProC C-terminal domain-like"/>
    <property type="match status" value="1"/>
</dbReference>
<sequence>MKLGFIGCGNMATAILKGIADSKLLEPADIFVFDTNAKALENVAAKYGVQPAENARALAQSCDHILLAVKPNVIQSVLQEINADLKESNKIIISIAAGKTIEFLRSALTQNNKIIRVMPNINAKVGEAVCAYCCNEAVTQEEKQTVAGLLQVIGKVIELDEKFFPLFGVISGCSPAFVYMFIDALARAAVKNGMSKNMALEIAAQAVYGSAKMVLENPDTHPWQLVDMVCSPGGTTIEGVLTLQKEGFETAVHDAVQNAVDKDKAL</sequence>
<dbReference type="FunFam" id="3.40.50.720:FF:000190">
    <property type="entry name" value="Pyrroline-5-carboxylate reductase"/>
    <property type="match status" value="1"/>
</dbReference>
<reference evidence="15" key="2">
    <citation type="journal article" date="2021" name="PeerJ">
        <title>Extensive microbial diversity within the chicken gut microbiome revealed by metagenomics and culture.</title>
        <authorList>
            <person name="Gilroy R."/>
            <person name="Ravi A."/>
            <person name="Getino M."/>
            <person name="Pursley I."/>
            <person name="Horton D.L."/>
            <person name="Alikhan N.F."/>
            <person name="Baker D."/>
            <person name="Gharbi K."/>
            <person name="Hall N."/>
            <person name="Watson M."/>
            <person name="Adriaenssens E.M."/>
            <person name="Foster-Nyarko E."/>
            <person name="Jarju S."/>
            <person name="Secka A."/>
            <person name="Antonio M."/>
            <person name="Oren A."/>
            <person name="Chaudhuri R.R."/>
            <person name="La Ragione R."/>
            <person name="Hildebrand F."/>
            <person name="Pallen M.J."/>
        </authorList>
    </citation>
    <scope>NUCLEOTIDE SEQUENCE</scope>
    <source>
        <strain evidence="15">CHK176-6737</strain>
    </source>
</reference>
<gene>
    <name evidence="9 15" type="primary">proC</name>
    <name evidence="15" type="ORF">IAD23_05985</name>
</gene>
<proteinExistence type="inferred from homology"/>
<dbReference type="EC" id="1.5.1.2" evidence="9 10"/>
<feature type="domain" description="Pyrroline-5-carboxylate reductase catalytic N-terminal" evidence="13">
    <location>
        <begin position="2"/>
        <end position="98"/>
    </location>
</feature>
<evidence type="ECO:0000256" key="9">
    <source>
        <dbReference type="HAMAP-Rule" id="MF_01925"/>
    </source>
</evidence>
<dbReference type="Pfam" id="PF03807">
    <property type="entry name" value="F420_oxidored"/>
    <property type="match status" value="1"/>
</dbReference>
<dbReference type="GO" id="GO:0055129">
    <property type="term" value="P:L-proline biosynthetic process"/>
    <property type="evidence" value="ECO:0007669"/>
    <property type="project" value="UniProtKB-UniRule"/>
</dbReference>
<dbReference type="HAMAP" id="MF_01925">
    <property type="entry name" value="P5C_reductase"/>
    <property type="match status" value="1"/>
</dbReference>
<evidence type="ECO:0000256" key="10">
    <source>
        <dbReference type="NCBIfam" id="TIGR00112"/>
    </source>
</evidence>
<dbReference type="InterPro" id="IPR053790">
    <property type="entry name" value="P5CR-like_CS"/>
</dbReference>
<reference evidence="15" key="1">
    <citation type="submission" date="2020-10" db="EMBL/GenBank/DDBJ databases">
        <authorList>
            <person name="Gilroy R."/>
        </authorList>
    </citation>
    <scope>NUCLEOTIDE SEQUENCE</scope>
    <source>
        <strain evidence="15">CHK176-6737</strain>
    </source>
</reference>
<organism evidence="15 16">
    <name type="scientific">Candidatus Scybalenecus merdavium</name>
    <dbReference type="NCBI Taxonomy" id="2840939"/>
    <lineage>
        <taxon>Bacteria</taxon>
        <taxon>Bacillati</taxon>
        <taxon>Bacillota</taxon>
        <taxon>Clostridia</taxon>
        <taxon>Eubacteriales</taxon>
        <taxon>Oscillospiraceae</taxon>
        <taxon>Oscillospiraceae incertae sedis</taxon>
        <taxon>Candidatus Scybalenecus</taxon>
    </lineage>
</organism>
<dbReference type="InterPro" id="IPR008927">
    <property type="entry name" value="6-PGluconate_DH-like_C_sf"/>
</dbReference>
<keyword evidence="7 9" id="KW-0560">Oxidoreductase</keyword>
<feature type="domain" description="Pyrroline-5-carboxylate reductase dimerisation" evidence="14">
    <location>
        <begin position="161"/>
        <end position="265"/>
    </location>
</feature>
<evidence type="ECO:0000256" key="6">
    <source>
        <dbReference type="ARBA" id="ARBA00022857"/>
    </source>
</evidence>
<comment type="catalytic activity">
    <reaction evidence="9 12">
        <text>L-proline + NADP(+) = (S)-1-pyrroline-5-carboxylate + NADPH + 2 H(+)</text>
        <dbReference type="Rhea" id="RHEA:14109"/>
        <dbReference type="ChEBI" id="CHEBI:15378"/>
        <dbReference type="ChEBI" id="CHEBI:17388"/>
        <dbReference type="ChEBI" id="CHEBI:57783"/>
        <dbReference type="ChEBI" id="CHEBI:58349"/>
        <dbReference type="ChEBI" id="CHEBI:60039"/>
        <dbReference type="EC" id="1.5.1.2"/>
    </reaction>
</comment>
<evidence type="ECO:0000313" key="16">
    <source>
        <dbReference type="Proteomes" id="UP000824125"/>
    </source>
</evidence>
<comment type="pathway">
    <text evidence="9 12">Amino-acid biosynthesis; L-proline biosynthesis; L-proline from L-glutamate 5-semialdehyde: step 1/1.</text>
</comment>
<evidence type="ECO:0000256" key="12">
    <source>
        <dbReference type="RuleBase" id="RU003903"/>
    </source>
</evidence>
<comment type="similarity">
    <text evidence="2 9 12">Belongs to the pyrroline-5-carboxylate reductase family.</text>
</comment>
<evidence type="ECO:0000256" key="5">
    <source>
        <dbReference type="ARBA" id="ARBA00022650"/>
    </source>
</evidence>
<evidence type="ECO:0000259" key="14">
    <source>
        <dbReference type="Pfam" id="PF14748"/>
    </source>
</evidence>
<feature type="binding site" evidence="11">
    <location>
        <begin position="6"/>
        <end position="11"/>
    </location>
    <ligand>
        <name>NADP(+)</name>
        <dbReference type="ChEBI" id="CHEBI:58349"/>
    </ligand>
</feature>
<dbReference type="AlphaFoldDB" id="A0A9D1MVT6"/>
<dbReference type="InterPro" id="IPR028939">
    <property type="entry name" value="P5C_Rdtase_cat_N"/>
</dbReference>
<evidence type="ECO:0000259" key="13">
    <source>
        <dbReference type="Pfam" id="PF03807"/>
    </source>
</evidence>
<dbReference type="GO" id="GO:0005737">
    <property type="term" value="C:cytoplasm"/>
    <property type="evidence" value="ECO:0007669"/>
    <property type="project" value="UniProtKB-SubCell"/>
</dbReference>
<evidence type="ECO:0000256" key="2">
    <source>
        <dbReference type="ARBA" id="ARBA00005525"/>
    </source>
</evidence>
<dbReference type="InterPro" id="IPR029036">
    <property type="entry name" value="P5CR_dimer"/>
</dbReference>
<dbReference type="SUPFAM" id="SSF51735">
    <property type="entry name" value="NAD(P)-binding Rossmann-fold domains"/>
    <property type="match status" value="1"/>
</dbReference>
<dbReference type="SUPFAM" id="SSF48179">
    <property type="entry name" value="6-phosphogluconate dehydrogenase C-terminal domain-like"/>
    <property type="match status" value="1"/>
</dbReference>
<name>A0A9D1MVT6_9FIRM</name>
<dbReference type="EMBL" id="DVNM01000032">
    <property type="protein sequence ID" value="HIU69492.1"/>
    <property type="molecule type" value="Genomic_DNA"/>
</dbReference>
<dbReference type="Proteomes" id="UP000824125">
    <property type="component" value="Unassembled WGS sequence"/>
</dbReference>
<dbReference type="PANTHER" id="PTHR11645:SF0">
    <property type="entry name" value="PYRROLINE-5-CARBOXYLATE REDUCTASE 3"/>
    <property type="match status" value="1"/>
</dbReference>
<dbReference type="Gene3D" id="3.40.50.720">
    <property type="entry name" value="NAD(P)-binding Rossmann-like Domain"/>
    <property type="match status" value="1"/>
</dbReference>
<evidence type="ECO:0000256" key="3">
    <source>
        <dbReference type="ARBA" id="ARBA00022490"/>
    </source>
</evidence>
<dbReference type="PIRSF" id="PIRSF000193">
    <property type="entry name" value="Pyrrol-5-carb_rd"/>
    <property type="match status" value="1"/>
</dbReference>
<evidence type="ECO:0000256" key="1">
    <source>
        <dbReference type="ARBA" id="ARBA00004496"/>
    </source>
</evidence>
<dbReference type="InterPro" id="IPR036291">
    <property type="entry name" value="NAD(P)-bd_dom_sf"/>
</dbReference>
<comment type="subcellular location">
    <subcellularLocation>
        <location evidence="1 9">Cytoplasm</location>
    </subcellularLocation>
</comment>
<dbReference type="InterPro" id="IPR000304">
    <property type="entry name" value="Pyrroline-COOH_reductase"/>
</dbReference>
<dbReference type="GO" id="GO:0004735">
    <property type="term" value="F:pyrroline-5-carboxylate reductase activity"/>
    <property type="evidence" value="ECO:0007669"/>
    <property type="project" value="UniProtKB-UniRule"/>
</dbReference>
<evidence type="ECO:0000313" key="15">
    <source>
        <dbReference type="EMBL" id="HIU69492.1"/>
    </source>
</evidence>
<dbReference type="NCBIfam" id="TIGR00112">
    <property type="entry name" value="proC"/>
    <property type="match status" value="1"/>
</dbReference>
<evidence type="ECO:0000256" key="11">
    <source>
        <dbReference type="PIRSR" id="PIRSR000193-1"/>
    </source>
</evidence>
<evidence type="ECO:0000256" key="7">
    <source>
        <dbReference type="ARBA" id="ARBA00023002"/>
    </source>
</evidence>
<keyword evidence="6 9" id="KW-0521">NADP</keyword>
<keyword evidence="3 9" id="KW-0963">Cytoplasm</keyword>
<dbReference type="PROSITE" id="PS00521">
    <property type="entry name" value="P5CR"/>
    <property type="match status" value="1"/>
</dbReference>
<dbReference type="FunFam" id="1.10.3730.10:FF:000001">
    <property type="entry name" value="Pyrroline-5-carboxylate reductase"/>
    <property type="match status" value="1"/>
</dbReference>
<comment type="function">
    <text evidence="8 9">Catalyzes the reduction of 1-pyrroline-5-carboxylate (PCA) to L-proline.</text>
</comment>
<keyword evidence="4 9" id="KW-0028">Amino-acid biosynthesis</keyword>
<dbReference type="Pfam" id="PF14748">
    <property type="entry name" value="P5CR_dimer"/>
    <property type="match status" value="1"/>
</dbReference>
<keyword evidence="5 9" id="KW-0641">Proline biosynthesis</keyword>
<evidence type="ECO:0000256" key="8">
    <source>
        <dbReference type="ARBA" id="ARBA00058118"/>
    </source>
</evidence>
<comment type="catalytic activity">
    <reaction evidence="9">
        <text>L-proline + NAD(+) = (S)-1-pyrroline-5-carboxylate + NADH + 2 H(+)</text>
        <dbReference type="Rhea" id="RHEA:14105"/>
        <dbReference type="ChEBI" id="CHEBI:15378"/>
        <dbReference type="ChEBI" id="CHEBI:17388"/>
        <dbReference type="ChEBI" id="CHEBI:57540"/>
        <dbReference type="ChEBI" id="CHEBI:57945"/>
        <dbReference type="ChEBI" id="CHEBI:60039"/>
        <dbReference type="EC" id="1.5.1.2"/>
    </reaction>
</comment>
<dbReference type="PANTHER" id="PTHR11645">
    <property type="entry name" value="PYRROLINE-5-CARBOXYLATE REDUCTASE"/>
    <property type="match status" value="1"/>
</dbReference>
<evidence type="ECO:0000256" key="4">
    <source>
        <dbReference type="ARBA" id="ARBA00022605"/>
    </source>
</evidence>
<protein>
    <recommendedName>
        <fullName evidence="9 10">Pyrroline-5-carboxylate reductase</fullName>
        <shortName evidence="9">P5C reductase</shortName>
        <shortName evidence="9">P5CR</shortName>
        <ecNumber evidence="9 10">1.5.1.2</ecNumber>
    </recommendedName>
    <alternativeName>
        <fullName evidence="9">PCA reductase</fullName>
    </alternativeName>
</protein>
<accession>A0A9D1MVT6</accession>
<feature type="binding site" evidence="11">
    <location>
        <begin position="68"/>
        <end position="71"/>
    </location>
    <ligand>
        <name>NADP(+)</name>
        <dbReference type="ChEBI" id="CHEBI:58349"/>
    </ligand>
</feature>